<comment type="caution">
    <text evidence="1">The sequence shown here is derived from an EMBL/GenBank/DDBJ whole genome shotgun (WGS) entry which is preliminary data.</text>
</comment>
<gene>
    <name evidence="1" type="ORF">RNAN_3689</name>
</gene>
<evidence type="ECO:0000313" key="2">
    <source>
        <dbReference type="Proteomes" id="UP000004374"/>
    </source>
</evidence>
<sequence>MRHCIELAALLLPQAKLVAWFCSNFCLRFALAQFFCG</sequence>
<protein>
    <submittedName>
        <fullName evidence="1">Uncharacterized protein</fullName>
    </submittedName>
</protein>
<dbReference type="Proteomes" id="UP000004374">
    <property type="component" value="Unassembled WGS sequence"/>
</dbReference>
<evidence type="ECO:0000313" key="1">
    <source>
        <dbReference type="EMBL" id="GAB60663.1"/>
    </source>
</evidence>
<accession>I1E2Y5</accession>
<reference evidence="1 2" key="1">
    <citation type="journal article" date="2012" name="J. Bacteriol.">
        <title>Genome Sequence of the Protease-Producing Bacterium Rheinheimera nanhaiensis E407-8T, Isolated from Deep-Sea Sediment of the South China Sea.</title>
        <authorList>
            <person name="Zhang X.-Y."/>
            <person name="Zhang Y.-J."/>
            <person name="Qin Q.-L."/>
            <person name="Xie B.-B."/>
            <person name="Chen X.-L."/>
            <person name="Zhou B.-C."/>
            <person name="Zhang Y.-Z."/>
        </authorList>
    </citation>
    <scope>NUCLEOTIDE SEQUENCE [LARGE SCALE GENOMIC DNA]</scope>
    <source>
        <strain evidence="1 2">E407-8</strain>
    </source>
</reference>
<dbReference type="EMBL" id="BAFK01000037">
    <property type="protein sequence ID" value="GAB60663.1"/>
    <property type="molecule type" value="Genomic_DNA"/>
</dbReference>
<dbReference type="AlphaFoldDB" id="I1E2Y5"/>
<keyword evidence="2" id="KW-1185">Reference proteome</keyword>
<organism evidence="1 2">
    <name type="scientific">Rheinheimera nanhaiensis E407-8</name>
    <dbReference type="NCBI Taxonomy" id="562729"/>
    <lineage>
        <taxon>Bacteria</taxon>
        <taxon>Pseudomonadati</taxon>
        <taxon>Pseudomonadota</taxon>
        <taxon>Gammaproteobacteria</taxon>
        <taxon>Chromatiales</taxon>
        <taxon>Chromatiaceae</taxon>
        <taxon>Rheinheimera</taxon>
    </lineage>
</organism>
<name>I1E2Y5_9GAMM</name>
<proteinExistence type="predicted"/>
<dbReference type="STRING" id="562729.RNAN_3689"/>